<evidence type="ECO:0000256" key="1">
    <source>
        <dbReference type="SAM" id="MobiDB-lite"/>
    </source>
</evidence>
<comment type="caution">
    <text evidence="2">The sequence shown here is derived from an EMBL/GenBank/DDBJ whole genome shotgun (WGS) entry which is preliminary data.</text>
</comment>
<reference evidence="3" key="1">
    <citation type="submission" date="2015-07" db="EMBL/GenBank/DDBJ databases">
        <authorList>
            <person name="Teixeira M.M."/>
            <person name="Souza R.C."/>
            <person name="Almeida L.G."/>
            <person name="Vicente V.A."/>
            <person name="de Hoog S."/>
            <person name="Bocca A.L."/>
            <person name="de Almeida S.R."/>
            <person name="Vasconcelos A.T."/>
            <person name="Felipe M.S."/>
        </authorList>
    </citation>
    <scope>NUCLEOTIDE SEQUENCE [LARGE SCALE GENOMIC DNA]</scope>
    <source>
        <strain evidence="3">KSF</strain>
    </source>
</reference>
<gene>
    <name evidence="2" type="ORF">CLCR_03975</name>
</gene>
<dbReference type="VEuPathDB" id="FungiDB:G647_08574"/>
<feature type="region of interest" description="Disordered" evidence="1">
    <location>
        <begin position="24"/>
        <end position="146"/>
    </location>
</feature>
<feature type="compositionally biased region" description="Polar residues" evidence="1">
    <location>
        <begin position="100"/>
        <end position="113"/>
    </location>
</feature>
<dbReference type="VEuPathDB" id="FungiDB:CLCR_03975"/>
<dbReference type="OrthoDB" id="3469466at2759"/>
<accession>A0A1C1CIW3</accession>
<feature type="compositionally biased region" description="Basic residues" evidence="1">
    <location>
        <begin position="41"/>
        <end position="58"/>
    </location>
</feature>
<feature type="compositionally biased region" description="Low complexity" evidence="1">
    <location>
        <begin position="130"/>
        <end position="143"/>
    </location>
</feature>
<dbReference type="PANTHER" id="PTHR37540:SF5">
    <property type="entry name" value="TRANSCRIPTION FACTOR DOMAIN-CONTAINING PROTEIN"/>
    <property type="match status" value="1"/>
</dbReference>
<evidence type="ECO:0000313" key="3">
    <source>
        <dbReference type="Proteomes" id="UP000094526"/>
    </source>
</evidence>
<dbReference type="Proteomes" id="UP000094526">
    <property type="component" value="Unassembled WGS sequence"/>
</dbReference>
<proteinExistence type="predicted"/>
<feature type="compositionally biased region" description="Basic and acidic residues" evidence="1">
    <location>
        <begin position="25"/>
        <end position="40"/>
    </location>
</feature>
<keyword evidence="3" id="KW-1185">Reference proteome</keyword>
<dbReference type="EMBL" id="LGRB01000012">
    <property type="protein sequence ID" value="OCT48449.1"/>
    <property type="molecule type" value="Genomic_DNA"/>
</dbReference>
<evidence type="ECO:0000313" key="2">
    <source>
        <dbReference type="EMBL" id="OCT48449.1"/>
    </source>
</evidence>
<feature type="compositionally biased region" description="Low complexity" evidence="1">
    <location>
        <begin position="73"/>
        <end position="85"/>
    </location>
</feature>
<dbReference type="AlphaFoldDB" id="A0A1C1CIW3"/>
<dbReference type="PANTHER" id="PTHR37540">
    <property type="entry name" value="TRANSCRIPTION FACTOR (ACR-2), PUTATIVE-RELATED-RELATED"/>
    <property type="match status" value="1"/>
</dbReference>
<protein>
    <submittedName>
        <fullName evidence="2">Uncharacterized protein</fullName>
    </submittedName>
</protein>
<name>A0A1C1CIW3_9EURO</name>
<sequence>MAPGADPSSNPNPAPHQKLTFLIRTSEDHDSKVDKKELTLRRHQHAATVAHRRIRTLRNRSTAQPRPRPRPRPSTSTRISTSTSTDICGGRKVMRRSSSEGDQSLSTSPSPRSDPSGGLFDPFDVLTVDSSNGNGNGRSPSTSTVGQSQMMFRSAIIEQWPSFALSSRAQDIETWRSATVTLALQHAYLASAIIYAGSSYQYFFGARDPASNFVRMTAYHDTLRQVREAIETAAADDRCTGTGTDARAHADTVLLAVALLAIHGPPVDTQGSTLVGPQQMKDYEYYGSRTWEPTHLHALLCLTKQRGGLRHVGMQSLAGMILTIDLVDSMLTLREPTFPLFFPPAPLLQSLRTMAPLTGQVSQGFRFLRNRRHGQRFVSITQDVHALLNAYSRVLQDPAAGIDFGQLVATWRLLQHQALTVVTGGDLLFNLCRAAVVVFLAECLEPLPVVGAFHRNSSRSLMLLIDECDKRDCWLSCPDLLLWASILGGYVSRGSALRPWYVQQLRSSPIAVQKERWAEVLRLADGFLPFRHRQADGCVEFWREACEWLTPSSVVHS</sequence>
<organism evidence="2 3">
    <name type="scientific">Cladophialophora carrionii</name>
    <dbReference type="NCBI Taxonomy" id="86049"/>
    <lineage>
        <taxon>Eukaryota</taxon>
        <taxon>Fungi</taxon>
        <taxon>Dikarya</taxon>
        <taxon>Ascomycota</taxon>
        <taxon>Pezizomycotina</taxon>
        <taxon>Eurotiomycetes</taxon>
        <taxon>Chaetothyriomycetidae</taxon>
        <taxon>Chaetothyriales</taxon>
        <taxon>Herpotrichiellaceae</taxon>
        <taxon>Cladophialophora</taxon>
    </lineage>
</organism>